<name>A0A6M0H689_9CLOT</name>
<evidence type="ECO:0000313" key="1">
    <source>
        <dbReference type="EMBL" id="NEU06246.1"/>
    </source>
</evidence>
<dbReference type="PANTHER" id="PTHR43657">
    <property type="entry name" value="TRYPTOPHAN RNA-BINDING ATTENUATOR PROTEIN-LIKE PROTEIN"/>
    <property type="match status" value="1"/>
</dbReference>
<dbReference type="PANTHER" id="PTHR43657:SF1">
    <property type="entry name" value="ALTERED INHERITANCE OF MITOCHONDRIA PROTEIN 24, MITOCHONDRIAL"/>
    <property type="match status" value="1"/>
</dbReference>
<dbReference type="AlphaFoldDB" id="A0A6M0H689"/>
<dbReference type="Proteomes" id="UP000481872">
    <property type="component" value="Unassembled WGS sequence"/>
</dbReference>
<dbReference type="InterPro" id="IPR036983">
    <property type="entry name" value="AIM24_sf"/>
</dbReference>
<evidence type="ECO:0000313" key="2">
    <source>
        <dbReference type="Proteomes" id="UP000481872"/>
    </source>
</evidence>
<dbReference type="InterPro" id="IPR002838">
    <property type="entry name" value="AIM24"/>
</dbReference>
<dbReference type="Gene3D" id="3.60.160.10">
    <property type="entry name" value="Mitochondrial biogenesis AIM24"/>
    <property type="match status" value="1"/>
</dbReference>
<dbReference type="RefSeq" id="WP_061996429.1">
    <property type="nucleotide sequence ID" value="NZ_JAAGPU010000038.1"/>
</dbReference>
<reference evidence="1 2" key="1">
    <citation type="submission" date="2020-02" db="EMBL/GenBank/DDBJ databases">
        <title>Genome assembly of a novel Clostridium senegalense strain.</title>
        <authorList>
            <person name="Gupta T.B."/>
            <person name="Jauregui R."/>
            <person name="Maclean P."/>
            <person name="Nawarathana A."/>
            <person name="Brightwell G."/>
        </authorList>
    </citation>
    <scope>NUCLEOTIDE SEQUENCE [LARGE SCALE GENOMIC DNA]</scope>
    <source>
        <strain evidence="1 2">AGRFS4</strain>
    </source>
</reference>
<accession>A0A6M0H689</accession>
<dbReference type="EMBL" id="JAAGPU010000038">
    <property type="protein sequence ID" value="NEU06246.1"/>
    <property type="molecule type" value="Genomic_DNA"/>
</dbReference>
<dbReference type="Pfam" id="PF01987">
    <property type="entry name" value="AIM24"/>
    <property type="match status" value="1"/>
</dbReference>
<sequence>MNYEIKGGNMPVAICTLDQGETVVSESGAMGWMSENIVMDTNMKGGLFGGIGRALSGDSLFLNTFTCTNGQGTIAFPCSVPGKLLVKNLYQGQTLICQKGAFLAAETSVEFKIHLKKRISSGLFGGEGFILQRMTGPGIVFLEFDGHVEEMDLSPGETIKVDTGHVAAFESTVSFDVEMVKGVKNMLFGGEGLFLTTLTGPGRVYLQTMPISNLASRIYPYIPMKSGN</sequence>
<proteinExistence type="predicted"/>
<keyword evidence="2" id="KW-1185">Reference proteome</keyword>
<comment type="caution">
    <text evidence="1">The sequence shown here is derived from an EMBL/GenBank/DDBJ whole genome shotgun (WGS) entry which is preliminary data.</text>
</comment>
<protein>
    <submittedName>
        <fullName evidence="1">TIGR00266 family protein</fullName>
    </submittedName>
</protein>
<dbReference type="NCBIfam" id="TIGR00266">
    <property type="entry name" value="TIGR00266 family protein"/>
    <property type="match status" value="1"/>
</dbReference>
<gene>
    <name evidence="1" type="ORF">G3M99_15595</name>
</gene>
<organism evidence="1 2">
    <name type="scientific">Clostridium senegalense</name>
    <dbReference type="NCBI Taxonomy" id="1465809"/>
    <lineage>
        <taxon>Bacteria</taxon>
        <taxon>Bacillati</taxon>
        <taxon>Bacillota</taxon>
        <taxon>Clostridia</taxon>
        <taxon>Eubacteriales</taxon>
        <taxon>Clostridiaceae</taxon>
        <taxon>Clostridium</taxon>
    </lineage>
</organism>
<dbReference type="SUPFAM" id="SSF51219">
    <property type="entry name" value="TRAP-like"/>
    <property type="match status" value="1"/>
</dbReference>
<dbReference type="InterPro" id="IPR016031">
    <property type="entry name" value="Trp_RNA-bd_attenuator-like_dom"/>
</dbReference>